<gene>
    <name evidence="2" type="ORF">TNIN_197051</name>
</gene>
<accession>A0A8X7CK71</accession>
<evidence type="ECO:0000313" key="2">
    <source>
        <dbReference type="EMBL" id="GFY68690.1"/>
    </source>
</evidence>
<evidence type="ECO:0000256" key="1">
    <source>
        <dbReference type="SAM" id="MobiDB-lite"/>
    </source>
</evidence>
<feature type="region of interest" description="Disordered" evidence="1">
    <location>
        <begin position="1"/>
        <end position="21"/>
    </location>
</feature>
<keyword evidence="3" id="KW-1185">Reference proteome</keyword>
<reference evidence="2" key="1">
    <citation type="submission" date="2020-08" db="EMBL/GenBank/DDBJ databases">
        <title>Multicomponent nature underlies the extraordinary mechanical properties of spider dragline silk.</title>
        <authorList>
            <person name="Kono N."/>
            <person name="Nakamura H."/>
            <person name="Mori M."/>
            <person name="Yoshida Y."/>
            <person name="Ohtoshi R."/>
            <person name="Malay A.D."/>
            <person name="Moran D.A.P."/>
            <person name="Tomita M."/>
            <person name="Numata K."/>
            <person name="Arakawa K."/>
        </authorList>
    </citation>
    <scope>NUCLEOTIDE SEQUENCE</scope>
</reference>
<name>A0A8X7CK71_9ARAC</name>
<comment type="caution">
    <text evidence="2">The sequence shown here is derived from an EMBL/GenBank/DDBJ whole genome shotgun (WGS) entry which is preliminary data.</text>
</comment>
<protein>
    <submittedName>
        <fullName evidence="2">Uncharacterized protein</fullName>
    </submittedName>
</protein>
<dbReference type="AlphaFoldDB" id="A0A8X7CK71"/>
<sequence>MSKESDKTEKLDNIGPLGHCDDKVSETSTNLDIEEVEILIQQLTRNYRKKVIHKRRLFQKKCQKRMKHLFIKLKKGKLNLTVKDVEKNSKIFRI</sequence>
<evidence type="ECO:0000313" key="3">
    <source>
        <dbReference type="Proteomes" id="UP000886998"/>
    </source>
</evidence>
<organism evidence="2 3">
    <name type="scientific">Trichonephila inaurata madagascariensis</name>
    <dbReference type="NCBI Taxonomy" id="2747483"/>
    <lineage>
        <taxon>Eukaryota</taxon>
        <taxon>Metazoa</taxon>
        <taxon>Ecdysozoa</taxon>
        <taxon>Arthropoda</taxon>
        <taxon>Chelicerata</taxon>
        <taxon>Arachnida</taxon>
        <taxon>Araneae</taxon>
        <taxon>Araneomorphae</taxon>
        <taxon>Entelegynae</taxon>
        <taxon>Araneoidea</taxon>
        <taxon>Nephilidae</taxon>
        <taxon>Trichonephila</taxon>
        <taxon>Trichonephila inaurata</taxon>
    </lineage>
</organism>
<proteinExistence type="predicted"/>
<dbReference type="EMBL" id="BMAV01017201">
    <property type="protein sequence ID" value="GFY68690.1"/>
    <property type="molecule type" value="Genomic_DNA"/>
</dbReference>
<dbReference type="Proteomes" id="UP000886998">
    <property type="component" value="Unassembled WGS sequence"/>
</dbReference>
<feature type="compositionally biased region" description="Basic and acidic residues" evidence="1">
    <location>
        <begin position="1"/>
        <end position="12"/>
    </location>
</feature>